<dbReference type="AlphaFoldDB" id="A0A545SQI8"/>
<dbReference type="Proteomes" id="UP000319732">
    <property type="component" value="Unassembled WGS sequence"/>
</dbReference>
<gene>
    <name evidence="2" type="ORF">FKG94_25860</name>
</gene>
<accession>A0A545SQI8</accession>
<feature type="transmembrane region" description="Helical" evidence="1">
    <location>
        <begin position="75"/>
        <end position="95"/>
    </location>
</feature>
<keyword evidence="3" id="KW-1185">Reference proteome</keyword>
<dbReference type="RefSeq" id="WP_142929849.1">
    <property type="nucleotide sequence ID" value="NZ_ML660112.1"/>
</dbReference>
<protein>
    <submittedName>
        <fullName evidence="2">Uncharacterized protein</fullName>
    </submittedName>
</protein>
<organism evidence="2 3">
    <name type="scientific">Exilibacterium tricleocarpae</name>
    <dbReference type="NCBI Taxonomy" id="2591008"/>
    <lineage>
        <taxon>Bacteria</taxon>
        <taxon>Pseudomonadati</taxon>
        <taxon>Pseudomonadota</taxon>
        <taxon>Gammaproteobacteria</taxon>
        <taxon>Cellvibrionales</taxon>
        <taxon>Cellvibrionaceae</taxon>
        <taxon>Exilibacterium</taxon>
    </lineage>
</organism>
<keyword evidence="1" id="KW-0812">Transmembrane</keyword>
<evidence type="ECO:0000256" key="1">
    <source>
        <dbReference type="SAM" id="Phobius"/>
    </source>
</evidence>
<reference evidence="2 3" key="1">
    <citation type="submission" date="2019-06" db="EMBL/GenBank/DDBJ databases">
        <title>Whole genome sequence for Cellvibrionaceae sp. R142.</title>
        <authorList>
            <person name="Wang G."/>
        </authorList>
    </citation>
    <scope>NUCLEOTIDE SEQUENCE [LARGE SCALE GENOMIC DNA]</scope>
    <source>
        <strain evidence="2 3">R142</strain>
    </source>
</reference>
<feature type="transmembrane region" description="Helical" evidence="1">
    <location>
        <begin position="7"/>
        <end position="28"/>
    </location>
</feature>
<feature type="transmembrane region" description="Helical" evidence="1">
    <location>
        <begin position="40"/>
        <end position="63"/>
    </location>
</feature>
<name>A0A545SQI8_9GAMM</name>
<evidence type="ECO:0000313" key="2">
    <source>
        <dbReference type="EMBL" id="TQV67224.1"/>
    </source>
</evidence>
<dbReference type="OrthoDB" id="9952299at2"/>
<evidence type="ECO:0000313" key="3">
    <source>
        <dbReference type="Proteomes" id="UP000319732"/>
    </source>
</evidence>
<proteinExistence type="predicted"/>
<keyword evidence="1" id="KW-0472">Membrane</keyword>
<comment type="caution">
    <text evidence="2">The sequence shown here is derived from an EMBL/GenBank/DDBJ whole genome shotgun (WGS) entry which is preliminary data.</text>
</comment>
<dbReference type="EMBL" id="VHSG01000036">
    <property type="protein sequence ID" value="TQV67224.1"/>
    <property type="molecule type" value="Genomic_DNA"/>
</dbReference>
<sequence length="99" mass="10902">MTKTLNINTLVMFLVSLALTYFTVSLIATSEGPSAYGIGFMFGRAMTGVLIPFAIVGIPLIIFRRGKKKFTTGAYIVWWVLFVLLSFMALFGNMLPPEG</sequence>
<keyword evidence="1" id="KW-1133">Transmembrane helix</keyword>